<dbReference type="Pfam" id="PF00486">
    <property type="entry name" value="Trans_reg_C"/>
    <property type="match status" value="1"/>
</dbReference>
<dbReference type="InterPro" id="IPR016032">
    <property type="entry name" value="Sig_transdc_resp-reg_C-effctor"/>
</dbReference>
<dbReference type="SUPFAM" id="SSF52540">
    <property type="entry name" value="P-loop containing nucleoside triphosphate hydrolases"/>
    <property type="match status" value="1"/>
</dbReference>
<dbReference type="GO" id="GO:0003677">
    <property type="term" value="F:DNA binding"/>
    <property type="evidence" value="ECO:0007669"/>
    <property type="project" value="UniProtKB-UniRule"/>
</dbReference>
<dbReference type="InterPro" id="IPR001867">
    <property type="entry name" value="OmpR/PhoB-type_DNA-bd"/>
</dbReference>
<dbReference type="GO" id="GO:0000160">
    <property type="term" value="P:phosphorelay signal transduction system"/>
    <property type="evidence" value="ECO:0007669"/>
    <property type="project" value="InterPro"/>
</dbReference>
<keyword evidence="2" id="KW-0677">Repeat</keyword>
<dbReference type="PANTHER" id="PTHR35807:SF1">
    <property type="entry name" value="TRANSCRIPTIONAL REGULATOR REDD"/>
    <property type="match status" value="1"/>
</dbReference>
<dbReference type="Proteomes" id="UP000612585">
    <property type="component" value="Unassembled WGS sequence"/>
</dbReference>
<keyword evidence="9" id="KW-1185">Reference proteome</keyword>
<dbReference type="InterPro" id="IPR005158">
    <property type="entry name" value="BTAD"/>
</dbReference>
<dbReference type="InterPro" id="IPR036388">
    <property type="entry name" value="WH-like_DNA-bd_sf"/>
</dbReference>
<feature type="DNA-binding region" description="OmpR/PhoB-type" evidence="6">
    <location>
        <begin position="1"/>
        <end position="92"/>
    </location>
</feature>
<keyword evidence="4 6" id="KW-0238">DNA-binding</keyword>
<evidence type="ECO:0000259" key="7">
    <source>
        <dbReference type="PROSITE" id="PS51755"/>
    </source>
</evidence>
<dbReference type="SUPFAM" id="SSF46894">
    <property type="entry name" value="C-terminal effector domain of the bipartite response regulators"/>
    <property type="match status" value="1"/>
</dbReference>
<dbReference type="Pfam" id="PF03704">
    <property type="entry name" value="BTAD"/>
    <property type="match status" value="1"/>
</dbReference>
<dbReference type="CDD" id="cd15831">
    <property type="entry name" value="BTAD"/>
    <property type="match status" value="1"/>
</dbReference>
<dbReference type="PRINTS" id="PR00364">
    <property type="entry name" value="DISEASERSIST"/>
</dbReference>
<dbReference type="SMART" id="SM00862">
    <property type="entry name" value="Trans_reg_C"/>
    <property type="match status" value="1"/>
</dbReference>
<dbReference type="Gene3D" id="1.10.10.10">
    <property type="entry name" value="Winged helix-like DNA-binding domain superfamily/Winged helix DNA-binding domain"/>
    <property type="match status" value="2"/>
</dbReference>
<dbReference type="AlphaFoldDB" id="A0A8J4E4G8"/>
<evidence type="ECO:0000256" key="6">
    <source>
        <dbReference type="PROSITE-ProRule" id="PRU01091"/>
    </source>
</evidence>
<reference evidence="8" key="1">
    <citation type="submission" date="2021-01" db="EMBL/GenBank/DDBJ databases">
        <title>Whole genome shotgun sequence of Virgisporangium aurantiacum NBRC 16421.</title>
        <authorList>
            <person name="Komaki H."/>
            <person name="Tamura T."/>
        </authorList>
    </citation>
    <scope>NUCLEOTIDE SEQUENCE</scope>
    <source>
        <strain evidence="8">NBRC 16421</strain>
    </source>
</reference>
<protein>
    <recommendedName>
        <fullName evidence="7">OmpR/PhoB-type domain-containing protein</fullName>
    </recommendedName>
</protein>
<keyword evidence="3" id="KW-0805">Transcription regulation</keyword>
<dbReference type="EMBL" id="BOPG01000064">
    <property type="protein sequence ID" value="GIJ61211.1"/>
    <property type="molecule type" value="Genomic_DNA"/>
</dbReference>
<dbReference type="PROSITE" id="PS51755">
    <property type="entry name" value="OMPR_PHOB"/>
    <property type="match status" value="1"/>
</dbReference>
<dbReference type="PANTHER" id="PTHR35807">
    <property type="entry name" value="TRANSCRIPTIONAL REGULATOR REDD-RELATED"/>
    <property type="match status" value="1"/>
</dbReference>
<sequence>MGAASIGVLGPLQVVVDGRPVALTARRLRTLLTALALSAGEPVSLDRLATVVWGESPPMDARRAVQLYVARLRRLLGRNLIRAAPGGYVLRVEPDQVDALRFVRLLGRRVAVADPDAERSLLAEALDLWRGEAFADARSTWLDDVEATRLTDLRLAALERRIELDLALRAPVDLVAELQDLTARFPLRERFWEQLMTTLHRAGRRADALAVYQRLHRLLVDEVGIEPGPSVQAVQARILSEDAAPRGVNQLPPAVPDLTGRDTELSIVDRLLAAADTAAHPVLVQVTGPPGAGKSALAVTAAQRARGHFPDGQLYASLRGAGADPLDVLDAFLRALDADRIPDTLSARSSLFRSLVTGRRLLILLDDATSERQVHPLLPAHPGCAVVIISRILLPGLECMDYLRLDALRADKALELFGRIVGPARAAADSDTSREIVELCDRLPLAIRTAGARLAGRPHWPLHALASRLRDDHRRLDELAAGDLAVRTSITTTYTGLPDPIRLAFRRLGMFGWKEFDAALLATLLDVTPCRAEHLAERLVDAQLLDTTTRADGQIRYQIHDLVRLHAREQTEGTR</sequence>
<dbReference type="SMART" id="SM01043">
    <property type="entry name" value="BTAD"/>
    <property type="match status" value="1"/>
</dbReference>
<keyword evidence="5" id="KW-0804">Transcription</keyword>
<evidence type="ECO:0000256" key="1">
    <source>
        <dbReference type="ARBA" id="ARBA00005820"/>
    </source>
</evidence>
<evidence type="ECO:0000313" key="8">
    <source>
        <dbReference type="EMBL" id="GIJ61211.1"/>
    </source>
</evidence>
<comment type="caution">
    <text evidence="8">The sequence shown here is derived from an EMBL/GenBank/DDBJ whole genome shotgun (WGS) entry which is preliminary data.</text>
</comment>
<dbReference type="InterPro" id="IPR002182">
    <property type="entry name" value="NB-ARC"/>
</dbReference>
<organism evidence="8 9">
    <name type="scientific">Virgisporangium aurantiacum</name>
    <dbReference type="NCBI Taxonomy" id="175570"/>
    <lineage>
        <taxon>Bacteria</taxon>
        <taxon>Bacillati</taxon>
        <taxon>Actinomycetota</taxon>
        <taxon>Actinomycetes</taxon>
        <taxon>Micromonosporales</taxon>
        <taxon>Micromonosporaceae</taxon>
        <taxon>Virgisporangium</taxon>
    </lineage>
</organism>
<dbReference type="InterPro" id="IPR042197">
    <property type="entry name" value="Apaf_helical"/>
</dbReference>
<dbReference type="Gene3D" id="1.25.40.10">
    <property type="entry name" value="Tetratricopeptide repeat domain"/>
    <property type="match status" value="1"/>
</dbReference>
<dbReference type="GO" id="GO:0043531">
    <property type="term" value="F:ADP binding"/>
    <property type="evidence" value="ECO:0007669"/>
    <property type="project" value="InterPro"/>
</dbReference>
<dbReference type="InterPro" id="IPR027417">
    <property type="entry name" value="P-loop_NTPase"/>
</dbReference>
<dbReference type="SUPFAM" id="SSF48452">
    <property type="entry name" value="TPR-like"/>
    <property type="match status" value="1"/>
</dbReference>
<comment type="similarity">
    <text evidence="1">Belongs to the AfsR/DnrI/RedD regulatory family.</text>
</comment>
<dbReference type="Pfam" id="PF00931">
    <property type="entry name" value="NB-ARC"/>
    <property type="match status" value="1"/>
</dbReference>
<evidence type="ECO:0000313" key="9">
    <source>
        <dbReference type="Proteomes" id="UP000612585"/>
    </source>
</evidence>
<evidence type="ECO:0000256" key="2">
    <source>
        <dbReference type="ARBA" id="ARBA00022737"/>
    </source>
</evidence>
<gene>
    <name evidence="8" type="ORF">Vau01_087270</name>
</gene>
<evidence type="ECO:0000256" key="4">
    <source>
        <dbReference type="ARBA" id="ARBA00023125"/>
    </source>
</evidence>
<name>A0A8J4E4G8_9ACTN</name>
<dbReference type="InterPro" id="IPR011990">
    <property type="entry name" value="TPR-like_helical_dom_sf"/>
</dbReference>
<evidence type="ECO:0000256" key="3">
    <source>
        <dbReference type="ARBA" id="ARBA00023015"/>
    </source>
</evidence>
<dbReference type="Gene3D" id="1.10.8.430">
    <property type="entry name" value="Helical domain of apoptotic protease-activating factors"/>
    <property type="match status" value="1"/>
</dbReference>
<proteinExistence type="inferred from homology"/>
<dbReference type="InterPro" id="IPR051677">
    <property type="entry name" value="AfsR-DnrI-RedD_regulator"/>
</dbReference>
<dbReference type="Gene3D" id="3.40.50.300">
    <property type="entry name" value="P-loop containing nucleotide triphosphate hydrolases"/>
    <property type="match status" value="1"/>
</dbReference>
<feature type="domain" description="OmpR/PhoB-type" evidence="7">
    <location>
        <begin position="1"/>
        <end position="92"/>
    </location>
</feature>
<accession>A0A8J4E4G8</accession>
<evidence type="ECO:0000256" key="5">
    <source>
        <dbReference type="ARBA" id="ARBA00023163"/>
    </source>
</evidence>
<dbReference type="GO" id="GO:0006355">
    <property type="term" value="P:regulation of DNA-templated transcription"/>
    <property type="evidence" value="ECO:0007669"/>
    <property type="project" value="InterPro"/>
</dbReference>